<accession>A0A836HNR5</accession>
<feature type="region of interest" description="Disordered" evidence="1">
    <location>
        <begin position="1721"/>
        <end position="1826"/>
    </location>
</feature>
<feature type="region of interest" description="Disordered" evidence="1">
    <location>
        <begin position="2346"/>
        <end position="2390"/>
    </location>
</feature>
<feature type="region of interest" description="Disordered" evidence="1">
    <location>
        <begin position="112"/>
        <end position="133"/>
    </location>
</feature>
<evidence type="ECO:0000256" key="1">
    <source>
        <dbReference type="SAM" id="MobiDB-lite"/>
    </source>
</evidence>
<reference evidence="3" key="2">
    <citation type="journal article" date="2021" name="Sci. Data">
        <title>Chromosome-scale genome sequencing, assembly and annotation of six genomes from subfamily Leishmaniinae.</title>
        <authorList>
            <person name="Almutairi H."/>
            <person name="Urbaniak M.D."/>
            <person name="Bates M.D."/>
            <person name="Jariyapan N."/>
            <person name="Kwakye-Nuako G."/>
            <person name="Thomaz Soccol V."/>
            <person name="Al-Salem W.S."/>
            <person name="Dillon R.J."/>
            <person name="Bates P.A."/>
            <person name="Gatherer D."/>
        </authorList>
    </citation>
    <scope>NUCLEOTIDE SEQUENCE [LARGE SCALE GENOMIC DNA]</scope>
</reference>
<feature type="compositionally biased region" description="Low complexity" evidence="1">
    <location>
        <begin position="1003"/>
        <end position="1037"/>
    </location>
</feature>
<feature type="region of interest" description="Disordered" evidence="1">
    <location>
        <begin position="2171"/>
        <end position="2210"/>
    </location>
</feature>
<feature type="compositionally biased region" description="Low complexity" evidence="1">
    <location>
        <begin position="881"/>
        <end position="899"/>
    </location>
</feature>
<feature type="region of interest" description="Disordered" evidence="1">
    <location>
        <begin position="2690"/>
        <end position="2712"/>
    </location>
</feature>
<sequence>MRRTDLTSAPQRTGSGTTVAQSDDAVTGVFQDDPGASPASSILYTLLQDLGLTATAQALREELQRQQSRAVPPSPPSLPSQASEVFVALSHDNGVASPNSLGALLSPPHVAGVSPLKDKTSDPPSSSVEPLPVSAVTSSAAAAAAPRDIRVSPSSSPAGDVSVELQRKLQSYCHVSQCAKAIASLASSAVEPLLAMSSASSSSTSAAVTATPLQLVDTLTEIWRSELRAALPSHAASGAASAAMAVGVHSHRDEACQVAALIARAAWCELRITELVFMQEIHLAHSSAATTLYSAAAQPLREAQRELVDVAGQLVTALQELRTTCCAAVARRRGLSAPLHGTPDAPATPVGVVIASSIASRLHSKSIGWLRNAECVMAWVLRRQGAFDPPADTAQASACAQQQRKRRCLEAHATPTYTEASPGPMSSCAASPLLKTLQDVILGLPTGISGPAPSYQQCLDAEIARSAAAQAKSEVGSQVEPTPAAVARDACVLFSSVRIPITVRVAMTVQRVKLLHTLIGALVYNGEDSILCLLEAVAADRIRSWWTRQSAMLAQFLVQCAHQLNGILSPSLAHSSAAARAAAPSRPRPPSAATEAAVLSLREQLEALAKEVLFCACPLACIAPPVPQDSRLDAFVRLMNALQQAHDARSARLDRYVLKRCTTAASNIVISVSSPLFVTADVVFSPLSSVSSPTLGSEGSPITSPEWTVRVPSPPGLDLRGAAEHSTSSKSAHQSRIGSDISSTSDSLEAARTAAQVLQWRPHFTQLLATVATGRWQAQHYAPQAPYPGSRYRRLRLRMRDALRHAQELLRLQPRLQVGARGVSYPPHPTLGSDPDPGAPLSVVEQMPCVLQLATLQDAGVLRQRVERRLAREAGSDEIDAGAAESSANGGSGRGATAALAASLTDRRGASPPSVPQPRTTGLKINASTSGYRSATSVLAEATATALRRPHTVTATEEPAASHRAASGSEGRGATSPSTSARPPEGQTGASLHEGADADGRRASASTSPSPEPATGAVEEESSSPLPAPSEVVPSSSGTSRSDAEMGSSVFDAAAAGVAVSPEPQWENDDEGQDEEEDAADDPQLERWHLHGEEAHEEVEEADEEAAAILDDDEDIDWAQSDGQEEEDDEEGVEEVGSQASSADMDYERAEDDMKEEVECVEATPDGRLLALLTARGRLMVLRMQAHDSTRHYEEEVLIDTSLPNMPSREKRLQWYESLSSFVHFSPCRRFVLAAVQFAAVELKPNSTCAMARAQSGGTGQLNIYSLHRDGDDGEEAGSDGCADLEQEDQRSASAAIGGIRERLRRLVGPTTDRLYGSFRPHDGPCLSARWVDPRWWGGGRRSRWANSAVEPLNSTNAAATVLVQCMKKGEVAGKNTGIPLSARGSAAVHRTVPKSWRAAAGVLLSEYQCISLGMDDLILRWLPACGVVLQRILTEPAQDIIVSPLMAAFYVASDNGDLYMYDAWDERSVTDGHPCGTGEDADPCDMNSNGLSTTQTHRLVLPVTEEGHPRFHRVGRMQQQHQQYDYSSAAASPHSPQSRQQQLQQERSLRRDALDDTDVVGQVHSNRSSAHYTGPVTPVFQRVVEPPRGRSGSQSHTPFYPHHPYYYGSTAAAQGGFTDNDEDREEGNGASQSRLAGKSAESKTRRKSNGQAKIDADSVGWGGLPRHLRWLLPHQWAAHTPWDAQLGRRLIRNLLRQTHTATPADIGELFYERDEETASATAASAVAADEGDQPSLTDERESLGDAHGRHREGLHGARDGAADGHPDEEGATYGRSGAGEDASSEDGHGSCDSAELEYTHTNGADYDDDDDGARRPLPSHVINGGSRSHIASEAAAAAAAAAKGVPVPVLECAAHPTPARGPLQRAYYPSGACLVYKSVARALCNAGDLTDRQTQSEMGPGGSTHHLLSMAFSGEPQWMAGQRLWNREAEEAGAAQAWQRTSPQRSAAADYGDARDGTQLQQGDSDAGAEPFDRSSAPLTLWPTAALARVLLWKDYLSTSRHLAGEKPEVWAEWESDVLATTYHADVLTPSYSRHTASSKGPRWSATELLAVRGYLGPRDAWRRCAPASQRGLAATARNGRYLCIMASVGPYRKLVNPREPLRDMPGFYACVVFDVYAGAVLRVISVCPTELSGLRGQYMWTSERHESDPKAPIYRLPCTLTVVPLPPSPATATAAGKGASPSSPARARVGSNESPTGLPLDRKLPAAAPCDDGVVEDEEDGEPAEVVALTVGGLGNGVYVFDALSGRRLVHEMETARHCGESAAAAYEAFTLSAKARAKARGARSESVRPDSAAALPPTAAAAATPAAPPSLSVTAASTVLPASIRKPADVLVSVKTWGRGTGFDGIAGGRSSSTTSSPGPSSMRETSSGIGDDNSVTVQPSHSTTSEAQAAALAVAESVARTGAPAPWLLQRPVPSKLCGWHLRGILWWVHEHPQPSTLYGSDASGTINERDAGWNVESVSWGEADRRVSGSGVNGNGSTPGASVRARGAANSSEAPSLSPIFTASAANSAFSFFYQTLLGVSGMTGSAAKSSPAGPPVVPAESHAQQQHAPESSTSALGAAAAGGPHRNTGVVYPSYGSVWRQRRRRLLQRLLRHYDIGMLWQAYVTLFCASTTAASSLAPQSAVCALVQWALSTDKAATAAAALLGSSVGRTRWIWCPTHPSSAGCQGAPAPSKQLHLFGSRVRRATSRSHDAEHDEAGRRGSHEGMSARSTVPFAYILQQREEFMAELQALDTQQQQATGGVAPAPPVRSLVSGQAKSLLSGVRAQAMAEGTLPLNAKARGVQQQQRSAAAAAAHESASSVAVKLPPSHHQNQLHADVVNCVATWLDDNGGFYLCCGCEDGGLYIMGGSVMD</sequence>
<feature type="compositionally biased region" description="Polar residues" evidence="1">
    <location>
        <begin position="1518"/>
        <end position="1527"/>
    </location>
</feature>
<feature type="compositionally biased region" description="Polar residues" evidence="1">
    <location>
        <begin position="1"/>
        <end position="21"/>
    </location>
</feature>
<feature type="compositionally biased region" description="Low complexity" evidence="1">
    <location>
        <begin position="1528"/>
        <end position="1547"/>
    </location>
</feature>
<feature type="region of interest" description="Disordered" evidence="1">
    <location>
        <begin position="820"/>
        <end position="840"/>
    </location>
</feature>
<feature type="compositionally biased region" description="Polar residues" evidence="1">
    <location>
        <begin position="2548"/>
        <end position="2560"/>
    </location>
</feature>
<feature type="region of interest" description="Disordered" evidence="1">
    <location>
        <begin position="2530"/>
        <end position="2571"/>
    </location>
</feature>
<feature type="region of interest" description="Disordered" evidence="1">
    <location>
        <begin position="1931"/>
        <end position="1976"/>
    </location>
</feature>
<feature type="region of interest" description="Disordered" evidence="1">
    <location>
        <begin position="1516"/>
        <end position="1551"/>
    </location>
</feature>
<feature type="region of interest" description="Disordered" evidence="1">
    <location>
        <begin position="1612"/>
        <end position="1659"/>
    </location>
</feature>
<evidence type="ECO:0000313" key="2">
    <source>
        <dbReference type="EMBL" id="KAG5481376.1"/>
    </source>
</evidence>
<feature type="region of interest" description="Disordered" evidence="1">
    <location>
        <begin position="2283"/>
        <end position="2314"/>
    </location>
</feature>
<feature type="compositionally biased region" description="Low complexity" evidence="1">
    <location>
        <begin position="2172"/>
        <end position="2193"/>
    </location>
</feature>
<proteinExistence type="predicted"/>
<comment type="caution">
    <text evidence="2">The sequence shown here is derived from an EMBL/GenBank/DDBJ whole genome shotgun (WGS) entry which is preliminary data.</text>
</comment>
<organism evidence="2 3">
    <name type="scientific">Leishmania orientalis</name>
    <dbReference type="NCBI Taxonomy" id="2249476"/>
    <lineage>
        <taxon>Eukaryota</taxon>
        <taxon>Discoba</taxon>
        <taxon>Euglenozoa</taxon>
        <taxon>Kinetoplastea</taxon>
        <taxon>Metakinetoplastina</taxon>
        <taxon>Trypanosomatida</taxon>
        <taxon>Trypanosomatidae</taxon>
        <taxon>Leishmaniinae</taxon>
        <taxon>Leishmania</taxon>
    </lineage>
</organism>
<feature type="compositionally biased region" description="Polar residues" evidence="1">
    <location>
        <begin position="725"/>
        <end position="744"/>
    </location>
</feature>
<feature type="compositionally biased region" description="Polar residues" evidence="1">
    <location>
        <begin position="2366"/>
        <end position="2388"/>
    </location>
</feature>
<dbReference type="KEGG" id="loi:92362926"/>
<feature type="compositionally biased region" description="Basic and acidic residues" evidence="1">
    <location>
        <begin position="1738"/>
        <end position="1769"/>
    </location>
</feature>
<protein>
    <submittedName>
        <fullName evidence="2">Uncharacterized protein</fullName>
    </submittedName>
</protein>
<dbReference type="GeneID" id="92362926"/>
<feature type="compositionally biased region" description="Low complexity" evidence="1">
    <location>
        <begin position="122"/>
        <end position="133"/>
    </location>
</feature>
<keyword evidence="3" id="KW-1185">Reference proteome</keyword>
<feature type="region of interest" description="Disordered" evidence="1">
    <location>
        <begin position="1121"/>
        <end position="1150"/>
    </location>
</feature>
<feature type="compositionally biased region" description="Acidic residues" evidence="1">
    <location>
        <begin position="1066"/>
        <end position="1082"/>
    </location>
</feature>
<feature type="compositionally biased region" description="Acidic residues" evidence="1">
    <location>
        <begin position="1121"/>
        <end position="1134"/>
    </location>
</feature>
<feature type="region of interest" description="Disordered" evidence="1">
    <location>
        <begin position="1"/>
        <end position="34"/>
    </location>
</feature>
<feature type="region of interest" description="Disordered" evidence="1">
    <location>
        <begin position="2470"/>
        <end position="2492"/>
    </location>
</feature>
<feature type="compositionally biased region" description="Low complexity" evidence="1">
    <location>
        <begin position="689"/>
        <end position="700"/>
    </location>
</feature>
<dbReference type="EMBL" id="JAFHLR010000018">
    <property type="protein sequence ID" value="KAG5481376.1"/>
    <property type="molecule type" value="Genomic_DNA"/>
</dbReference>
<feature type="region of interest" description="Disordered" evidence="1">
    <location>
        <begin position="946"/>
        <end position="1082"/>
    </location>
</feature>
<feature type="region of interest" description="Disordered" evidence="1">
    <location>
        <begin position="689"/>
        <end position="744"/>
    </location>
</feature>
<dbReference type="Proteomes" id="UP000674143">
    <property type="component" value="Unassembled WGS sequence"/>
</dbReference>
<feature type="compositionally biased region" description="Basic and acidic residues" evidence="1">
    <location>
        <begin position="2694"/>
        <end position="2709"/>
    </location>
</feature>
<evidence type="ECO:0000313" key="3">
    <source>
        <dbReference type="Proteomes" id="UP000674143"/>
    </source>
</evidence>
<name>A0A836HNR5_9TRYP</name>
<dbReference type="RefSeq" id="XP_067064055.1">
    <property type="nucleotide sequence ID" value="XM_067208992.1"/>
</dbReference>
<feature type="compositionally biased region" description="Low complexity" evidence="1">
    <location>
        <begin position="2294"/>
        <end position="2314"/>
    </location>
</feature>
<gene>
    <name evidence="2" type="ORF">LSCM4_07087</name>
</gene>
<feature type="compositionally biased region" description="Low complexity" evidence="1">
    <location>
        <begin position="2352"/>
        <end position="2365"/>
    </location>
</feature>
<reference evidence="3" key="1">
    <citation type="journal article" date="2021" name="Microbiol. Resour. Announc.">
        <title>LGAAP: Leishmaniinae Genome Assembly and Annotation Pipeline.</title>
        <authorList>
            <person name="Almutairi H."/>
            <person name="Urbaniak M.D."/>
            <person name="Bates M.D."/>
            <person name="Jariyapan N."/>
            <person name="Kwakye-Nuako G."/>
            <person name="Thomaz-Soccol V."/>
            <person name="Al-Salem W.S."/>
            <person name="Dillon R.J."/>
            <person name="Bates P.A."/>
            <person name="Gatherer D."/>
        </authorList>
    </citation>
    <scope>NUCLEOTIDE SEQUENCE [LARGE SCALE GENOMIC DNA]</scope>
</reference>
<feature type="region of interest" description="Disordered" evidence="1">
    <location>
        <begin position="872"/>
        <end position="932"/>
    </location>
</feature>